<reference evidence="11 12" key="1">
    <citation type="journal article" date="2013" name="PLoS ONE">
        <title>Predicting the Proteins of Angomonas deanei, Strigomonas culicis and Their Respective Endosymbionts Reveals New Aspects of the Trypanosomatidae Family.</title>
        <authorList>
            <person name="Motta M.C."/>
            <person name="Martins A.C."/>
            <person name="de Souza S.S."/>
            <person name="Catta-Preta C.M."/>
            <person name="Silva R."/>
            <person name="Klein C.C."/>
            <person name="de Almeida L.G."/>
            <person name="de Lima Cunha O."/>
            <person name="Ciapina L.P."/>
            <person name="Brocchi M."/>
            <person name="Colabardini A.C."/>
            <person name="de Araujo Lima B."/>
            <person name="Machado C.R."/>
            <person name="de Almeida Soares C.M."/>
            <person name="Probst C.M."/>
            <person name="de Menezes C.B."/>
            <person name="Thompson C.E."/>
            <person name="Bartholomeu D.C."/>
            <person name="Gradia D.F."/>
            <person name="Pavoni D.P."/>
            <person name="Grisard E.C."/>
            <person name="Fantinatti-Garboggini F."/>
            <person name="Marchini F.K."/>
            <person name="Rodrigues-Luiz G.F."/>
            <person name="Wagner G."/>
            <person name="Goldman G.H."/>
            <person name="Fietto J.L."/>
            <person name="Elias M.C."/>
            <person name="Goldman M.H."/>
            <person name="Sagot M.F."/>
            <person name="Pereira M."/>
            <person name="Stoco P.H."/>
            <person name="de Mendonca-Neto R.P."/>
            <person name="Teixeira S.M."/>
            <person name="Maciel T.E."/>
            <person name="de Oliveira Mendes T.A."/>
            <person name="Urmenyi T.P."/>
            <person name="de Souza W."/>
            <person name="Schenkman S."/>
            <person name="de Vasconcelos A.T."/>
        </authorList>
    </citation>
    <scope>NUCLEOTIDE SEQUENCE [LARGE SCALE GENOMIC DNA]</scope>
</reference>
<dbReference type="Proteomes" id="UP000015354">
    <property type="component" value="Unassembled WGS sequence"/>
</dbReference>
<proteinExistence type="inferred from homology"/>
<dbReference type="Pfam" id="PF13774">
    <property type="entry name" value="Longin"/>
    <property type="match status" value="1"/>
</dbReference>
<evidence type="ECO:0000256" key="8">
    <source>
        <dbReference type="PROSITE-ProRule" id="PRU00290"/>
    </source>
</evidence>
<keyword evidence="2" id="KW-0488">Methylation</keyword>
<keyword evidence="5" id="KW-0449">Lipoprotein</keyword>
<dbReference type="PROSITE" id="PS50859">
    <property type="entry name" value="LONGIN"/>
    <property type="match status" value="1"/>
</dbReference>
<dbReference type="GO" id="GO:0005794">
    <property type="term" value="C:Golgi apparatus"/>
    <property type="evidence" value="ECO:0007669"/>
    <property type="project" value="TreeGrafter"/>
</dbReference>
<dbReference type="PANTHER" id="PTHR45806">
    <property type="entry name" value="SYNAPTOBREVIN HOMOLOG YKT6"/>
    <property type="match status" value="1"/>
</dbReference>
<dbReference type="SMART" id="SM01270">
    <property type="entry name" value="Longin"/>
    <property type="match status" value="1"/>
</dbReference>
<dbReference type="GO" id="GO:0006888">
    <property type="term" value="P:endoplasmic reticulum to Golgi vesicle-mediated transport"/>
    <property type="evidence" value="ECO:0007669"/>
    <property type="project" value="TreeGrafter"/>
</dbReference>
<evidence type="ECO:0000256" key="3">
    <source>
        <dbReference type="ARBA" id="ARBA00023136"/>
    </source>
</evidence>
<name>S9TTV9_9TRYP</name>
<evidence type="ECO:0000313" key="12">
    <source>
        <dbReference type="Proteomes" id="UP000015354"/>
    </source>
</evidence>
<evidence type="ECO:0000256" key="7">
    <source>
        <dbReference type="ARBA" id="ARBA00046278"/>
    </source>
</evidence>
<feature type="domain" description="V-SNARE coiled-coil homology" evidence="10">
    <location>
        <begin position="187"/>
        <end position="247"/>
    </location>
</feature>
<evidence type="ECO:0000259" key="10">
    <source>
        <dbReference type="PROSITE" id="PS50892"/>
    </source>
</evidence>
<dbReference type="SUPFAM" id="SSF58038">
    <property type="entry name" value="SNARE fusion complex"/>
    <property type="match status" value="1"/>
</dbReference>
<evidence type="ECO:0000259" key="9">
    <source>
        <dbReference type="PROSITE" id="PS50859"/>
    </source>
</evidence>
<keyword evidence="8" id="KW-0175">Coiled coil</keyword>
<keyword evidence="3" id="KW-0472">Membrane</keyword>
<dbReference type="CDD" id="cd14824">
    <property type="entry name" value="Longin"/>
    <property type="match status" value="1"/>
</dbReference>
<protein>
    <submittedName>
        <fullName evidence="11">Synaptobrevin like protein YKT6</fullName>
    </submittedName>
</protein>
<dbReference type="InterPro" id="IPR042855">
    <property type="entry name" value="V_SNARE_CC"/>
</dbReference>
<comment type="caution">
    <text evidence="11">The sequence shown here is derived from an EMBL/GenBank/DDBJ whole genome shotgun (WGS) entry which is preliminary data.</text>
</comment>
<dbReference type="PROSITE" id="PS50892">
    <property type="entry name" value="V_SNARE"/>
    <property type="match status" value="1"/>
</dbReference>
<evidence type="ECO:0000256" key="1">
    <source>
        <dbReference type="ARBA" id="ARBA00008025"/>
    </source>
</evidence>
<dbReference type="InterPro" id="IPR010908">
    <property type="entry name" value="Longin_dom"/>
</dbReference>
<keyword evidence="6" id="KW-0636">Prenylation</keyword>
<accession>S9TTV9</accession>
<dbReference type="Gene3D" id="3.30.450.50">
    <property type="entry name" value="Longin domain"/>
    <property type="match status" value="1"/>
</dbReference>
<evidence type="ECO:0000256" key="4">
    <source>
        <dbReference type="ARBA" id="ARBA00023139"/>
    </source>
</evidence>
<dbReference type="GO" id="GO:0005484">
    <property type="term" value="F:SNAP receptor activity"/>
    <property type="evidence" value="ECO:0007669"/>
    <property type="project" value="TreeGrafter"/>
</dbReference>
<dbReference type="EMBL" id="ATMH01008459">
    <property type="protein sequence ID" value="EPY21852.1"/>
    <property type="molecule type" value="Genomic_DNA"/>
</dbReference>
<sequence length="248" mass="27012">MKLYAILILQPYPTAAAPAAPAFTSPAANAGAATTTKDPVRAVSAVDVSSFGFFQRSTAREFIYFLSRTVAKRVALQGAGIKTQLTENNHCCFALTSGGVAAARTPGSSPLVAVAITDMEYSGRVAFTMLLEVLQQFQTQFRNKYEYALTGAGSHKPGGAVQDDYLLPWQYLDDTLQRYQNPEEVDKILKIQKDIQETKTVMYNAIDQMLERGTTINDMVATSNDLSLASKTFYNQAKETNSGCCAVM</sequence>
<dbReference type="OrthoDB" id="27923at2759"/>
<keyword evidence="4" id="KW-0564">Palmitate</keyword>
<dbReference type="AlphaFoldDB" id="S9TTV9"/>
<organism evidence="11 12">
    <name type="scientific">Strigomonas culicis</name>
    <dbReference type="NCBI Taxonomy" id="28005"/>
    <lineage>
        <taxon>Eukaryota</taxon>
        <taxon>Discoba</taxon>
        <taxon>Euglenozoa</taxon>
        <taxon>Kinetoplastea</taxon>
        <taxon>Metakinetoplastina</taxon>
        <taxon>Trypanosomatida</taxon>
        <taxon>Trypanosomatidae</taxon>
        <taxon>Strigomonadinae</taxon>
        <taxon>Strigomonas</taxon>
    </lineage>
</organism>
<comment type="subcellular location">
    <subcellularLocation>
        <location evidence="7">Endomembrane system</location>
        <topology evidence="7">Lipid-anchor</topology>
        <orientation evidence="7">Cytoplasmic side</orientation>
    </subcellularLocation>
</comment>
<dbReference type="InterPro" id="IPR011012">
    <property type="entry name" value="Longin-like_dom_sf"/>
</dbReference>
<evidence type="ECO:0000313" key="11">
    <source>
        <dbReference type="EMBL" id="EPY21852.1"/>
    </source>
</evidence>
<dbReference type="Gene3D" id="1.20.5.110">
    <property type="match status" value="1"/>
</dbReference>
<evidence type="ECO:0000256" key="6">
    <source>
        <dbReference type="ARBA" id="ARBA00023289"/>
    </source>
</evidence>
<keyword evidence="12" id="KW-1185">Reference proteome</keyword>
<comment type="similarity">
    <text evidence="1">Belongs to the synaptobrevin family.</text>
</comment>
<dbReference type="PANTHER" id="PTHR45806:SF1">
    <property type="entry name" value="SYNAPTOBREVIN HOMOLOG YKT6"/>
    <property type="match status" value="1"/>
</dbReference>
<gene>
    <name evidence="11" type="ORF">STCU_08459</name>
</gene>
<dbReference type="Pfam" id="PF00957">
    <property type="entry name" value="Synaptobrevin"/>
    <property type="match status" value="1"/>
</dbReference>
<dbReference type="SUPFAM" id="SSF64356">
    <property type="entry name" value="SNARE-like"/>
    <property type="match status" value="1"/>
</dbReference>
<feature type="domain" description="Longin" evidence="9">
    <location>
        <begin position="31"/>
        <end position="141"/>
    </location>
</feature>
<evidence type="ECO:0000256" key="5">
    <source>
        <dbReference type="ARBA" id="ARBA00023288"/>
    </source>
</evidence>
<evidence type="ECO:0000256" key="2">
    <source>
        <dbReference type="ARBA" id="ARBA00022481"/>
    </source>
</evidence>